<reference evidence="3" key="1">
    <citation type="journal article" date="2019" name="Int. J. Syst. Evol. Microbiol.">
        <title>The Global Catalogue of Microorganisms (GCM) 10K type strain sequencing project: providing services to taxonomists for standard genome sequencing and annotation.</title>
        <authorList>
            <consortium name="The Broad Institute Genomics Platform"/>
            <consortium name="The Broad Institute Genome Sequencing Center for Infectious Disease"/>
            <person name="Wu L."/>
            <person name="Ma J."/>
        </authorList>
    </citation>
    <scope>NUCLEOTIDE SEQUENCE [LARGE SCALE GENOMIC DNA]</scope>
    <source>
        <strain evidence="3">KCTC 62195</strain>
    </source>
</reference>
<keyword evidence="3" id="KW-1185">Reference proteome</keyword>
<dbReference type="Gene3D" id="3.40.30.10">
    <property type="entry name" value="Glutaredoxin"/>
    <property type="match status" value="1"/>
</dbReference>
<dbReference type="Proteomes" id="UP001595457">
    <property type="component" value="Unassembled WGS sequence"/>
</dbReference>
<evidence type="ECO:0000259" key="1">
    <source>
        <dbReference type="Pfam" id="PF13462"/>
    </source>
</evidence>
<sequence length="211" mass="22318">MRPKAPWGIAGVAVALLALIGLAAPSGHPPEADALPEGPWVYGVPEARFTLTAYADLECPYCRDAFPGLKAWIEAHPQVNGTWQHRPLPFHEPAAGREARLTECAGRLGGNAAFWRAVERVFRQTRGSGQGLPGPLTIPGVDPQALEQCLAHDETIARTVRQQAAAASASGIEATPTLLLTDHQTGRSIRLEGAADAATLLSALDWLASAL</sequence>
<dbReference type="InterPro" id="IPR036249">
    <property type="entry name" value="Thioredoxin-like_sf"/>
</dbReference>
<proteinExistence type="predicted"/>
<dbReference type="RefSeq" id="WP_377815703.1">
    <property type="nucleotide sequence ID" value="NZ_JBHRSJ010000034.1"/>
</dbReference>
<evidence type="ECO:0000313" key="3">
    <source>
        <dbReference type="Proteomes" id="UP001595457"/>
    </source>
</evidence>
<gene>
    <name evidence="2" type="ORF">ACFOJE_16560</name>
</gene>
<name>A0ABV7AXN9_9GAMM</name>
<dbReference type="EMBL" id="JBHRSJ010000034">
    <property type="protein sequence ID" value="MFC2973815.1"/>
    <property type="molecule type" value="Genomic_DNA"/>
</dbReference>
<dbReference type="SUPFAM" id="SSF52833">
    <property type="entry name" value="Thioredoxin-like"/>
    <property type="match status" value="1"/>
</dbReference>
<dbReference type="CDD" id="cd02972">
    <property type="entry name" value="DsbA_family"/>
    <property type="match status" value="1"/>
</dbReference>
<comment type="caution">
    <text evidence="2">The sequence shown here is derived from an EMBL/GenBank/DDBJ whole genome shotgun (WGS) entry which is preliminary data.</text>
</comment>
<organism evidence="2 3">
    <name type="scientific">Azotobacter bryophylli</name>
    <dbReference type="NCBI Taxonomy" id="1986537"/>
    <lineage>
        <taxon>Bacteria</taxon>
        <taxon>Pseudomonadati</taxon>
        <taxon>Pseudomonadota</taxon>
        <taxon>Gammaproteobacteria</taxon>
        <taxon>Pseudomonadales</taxon>
        <taxon>Pseudomonadaceae</taxon>
        <taxon>Azotobacter</taxon>
    </lineage>
</organism>
<evidence type="ECO:0000313" key="2">
    <source>
        <dbReference type="EMBL" id="MFC2973815.1"/>
    </source>
</evidence>
<feature type="domain" description="Thioredoxin-like fold" evidence="1">
    <location>
        <begin position="39"/>
        <end position="193"/>
    </location>
</feature>
<dbReference type="InterPro" id="IPR012336">
    <property type="entry name" value="Thioredoxin-like_fold"/>
</dbReference>
<accession>A0ABV7AXN9</accession>
<protein>
    <submittedName>
        <fullName evidence="2">DsbA family protein</fullName>
    </submittedName>
</protein>
<dbReference type="Pfam" id="PF13462">
    <property type="entry name" value="Thioredoxin_4"/>
    <property type="match status" value="1"/>
</dbReference>